<evidence type="ECO:0000313" key="4">
    <source>
        <dbReference type="Proteomes" id="UP000239469"/>
    </source>
</evidence>
<protein>
    <submittedName>
        <fullName evidence="2">Type IV pilin protein</fullName>
    </submittedName>
</protein>
<evidence type="ECO:0000256" key="1">
    <source>
        <dbReference type="SAM" id="Phobius"/>
    </source>
</evidence>
<dbReference type="GO" id="GO:0043683">
    <property type="term" value="P:type IV pilus assembly"/>
    <property type="evidence" value="ECO:0007669"/>
    <property type="project" value="InterPro"/>
</dbReference>
<feature type="transmembrane region" description="Helical" evidence="1">
    <location>
        <begin position="14"/>
        <end position="37"/>
    </location>
</feature>
<proteinExistence type="predicted"/>
<dbReference type="InterPro" id="IPR012902">
    <property type="entry name" value="N_methyl_site"/>
</dbReference>
<comment type="caution">
    <text evidence="3">The sequence shown here is derived from an EMBL/GenBank/DDBJ whole genome shotgun (WGS) entry which is preliminary data.</text>
</comment>
<name>A0A1S1X7L0_9NEIS</name>
<dbReference type="InterPro" id="IPR031982">
    <property type="entry name" value="PilE-like"/>
</dbReference>
<evidence type="ECO:0000313" key="3">
    <source>
        <dbReference type="EMBL" id="PRP69228.1"/>
    </source>
</evidence>
<sequence length="148" mass="16367">MTHSPCLPKQTRGFSLIELLIVLTLFALILGFAIPSYQGYMQRSRRSDALDALHQLQQAQLRYRGFNQDYADAIEKLKTPFAGGISAQGYYRLETGVPSKADAASSYFIRAIAVAGGAQSADAECQTITLTQRQHTVTLEPLPCWGRR</sequence>
<dbReference type="InterPro" id="IPR045584">
    <property type="entry name" value="Pilin-like"/>
</dbReference>
<keyword evidence="1" id="KW-0472">Membrane</keyword>
<dbReference type="Pfam" id="PF16732">
    <property type="entry name" value="ComP_DUS"/>
    <property type="match status" value="1"/>
</dbReference>
<reference evidence="3 4" key="1">
    <citation type="submission" date="2017-01" db="EMBL/GenBank/DDBJ databases">
        <title>New insights into the genetic diversity of Chromobacterium isolated from tropical freshwater lake.</title>
        <authorList>
            <person name="Santos A.B."/>
            <person name="Nascimento A.M."/>
            <person name="Da Silva P.C."/>
        </authorList>
    </citation>
    <scope>NUCLEOTIDE SEQUENCE [LARGE SCALE GENOMIC DNA]</scope>
    <source>
        <strain evidence="3 4">56AF</strain>
    </source>
</reference>
<dbReference type="NCBIfam" id="TIGR02532">
    <property type="entry name" value="IV_pilin_GFxxxE"/>
    <property type="match status" value="1"/>
</dbReference>
<dbReference type="SUPFAM" id="SSF54523">
    <property type="entry name" value="Pili subunits"/>
    <property type="match status" value="1"/>
</dbReference>
<dbReference type="Pfam" id="PF07963">
    <property type="entry name" value="N_methyl"/>
    <property type="match status" value="1"/>
</dbReference>
<dbReference type="OrthoDB" id="8594371at2"/>
<dbReference type="EMBL" id="JAVFJF020000015">
    <property type="protein sequence ID" value="MEJ8674954.1"/>
    <property type="molecule type" value="Genomic_DNA"/>
</dbReference>
<dbReference type="Proteomes" id="UP001224516">
    <property type="component" value="Unassembled WGS sequence"/>
</dbReference>
<keyword evidence="5" id="KW-1185">Reference proteome</keyword>
<evidence type="ECO:0000313" key="5">
    <source>
        <dbReference type="Proteomes" id="UP001224516"/>
    </source>
</evidence>
<reference evidence="2 5" key="2">
    <citation type="submission" date="2023-12" db="EMBL/GenBank/DDBJ databases">
        <title>Evaluation and characterization of a potential secondary metabolite violacein from indigenous Chromobacterium amazonense SAM215.</title>
        <authorList>
            <person name="Tarafdar M.R."/>
            <person name="Abedin S.M."/>
            <person name="Atiqua A."/>
            <person name="Saha A."/>
            <person name="Khan S.N."/>
        </authorList>
    </citation>
    <scope>NUCLEOTIDE SEQUENCE [LARGE SCALE GENOMIC DNA]</scope>
    <source>
        <strain evidence="2 5">SAM215</strain>
    </source>
</reference>
<organism evidence="3 4">
    <name type="scientific">Chromobacterium amazonense</name>
    <dbReference type="NCBI Taxonomy" id="1382803"/>
    <lineage>
        <taxon>Bacteria</taxon>
        <taxon>Pseudomonadati</taxon>
        <taxon>Pseudomonadota</taxon>
        <taxon>Betaproteobacteria</taxon>
        <taxon>Neisseriales</taxon>
        <taxon>Chromobacteriaceae</taxon>
        <taxon>Chromobacterium</taxon>
    </lineage>
</organism>
<keyword evidence="1" id="KW-1133">Transmembrane helix</keyword>
<dbReference type="EMBL" id="MTBD01000033">
    <property type="protein sequence ID" value="PRP69228.1"/>
    <property type="molecule type" value="Genomic_DNA"/>
</dbReference>
<accession>A0A1S1X7L0</accession>
<dbReference type="PROSITE" id="PS00409">
    <property type="entry name" value="PROKAR_NTER_METHYL"/>
    <property type="match status" value="1"/>
</dbReference>
<dbReference type="Gene3D" id="3.30.700.10">
    <property type="entry name" value="Glycoprotein, Type 4 Pilin"/>
    <property type="match status" value="1"/>
</dbReference>
<dbReference type="RefSeq" id="WP_071110066.1">
    <property type="nucleotide sequence ID" value="NZ_CAWMOE010000028.1"/>
</dbReference>
<dbReference type="AlphaFoldDB" id="A0A1S1X7L0"/>
<keyword evidence="1" id="KW-0812">Transmembrane</keyword>
<gene>
    <name evidence="3" type="ORF">BUE93_18270</name>
    <name evidence="2" type="ORF">QCL97_009485</name>
</gene>
<evidence type="ECO:0000313" key="2">
    <source>
        <dbReference type="EMBL" id="MEJ8674954.1"/>
    </source>
</evidence>
<dbReference type="Proteomes" id="UP000239469">
    <property type="component" value="Unassembled WGS sequence"/>
</dbReference>